<evidence type="ECO:0000256" key="3">
    <source>
        <dbReference type="SAM" id="MobiDB-lite"/>
    </source>
</evidence>
<dbReference type="AlphaFoldDB" id="H3A6G3"/>
<keyword evidence="2" id="KW-0175">Coiled coil</keyword>
<keyword evidence="4" id="KW-1133">Transmembrane helix</keyword>
<name>H3A6G3_LATCH</name>
<feature type="transmembrane region" description="Helical" evidence="4">
    <location>
        <begin position="430"/>
        <end position="452"/>
    </location>
</feature>
<keyword evidence="4" id="KW-0812">Transmembrane</keyword>
<dbReference type="Pfam" id="PF00452">
    <property type="entry name" value="Bcl-2"/>
    <property type="match status" value="1"/>
</dbReference>
<dbReference type="GO" id="GO:0042981">
    <property type="term" value="P:regulation of apoptotic process"/>
    <property type="evidence" value="ECO:0007669"/>
    <property type="project" value="InterPro"/>
</dbReference>
<dbReference type="HOGENOM" id="CLU_032647_0_0_1"/>
<dbReference type="PANTHER" id="PTHR15758:SF2">
    <property type="entry name" value="BCL-2-LIKE PROTEIN 13"/>
    <property type="match status" value="1"/>
</dbReference>
<dbReference type="InterPro" id="IPR036834">
    <property type="entry name" value="Bcl-2-like_sf"/>
</dbReference>
<proteinExistence type="inferred from homology"/>
<dbReference type="GO" id="GO:0005739">
    <property type="term" value="C:mitochondrion"/>
    <property type="evidence" value="ECO:0007669"/>
    <property type="project" value="TreeGrafter"/>
</dbReference>
<dbReference type="InterPro" id="IPR042398">
    <property type="entry name" value="BCL2L13"/>
</dbReference>
<reference evidence="7" key="1">
    <citation type="submission" date="2011-08" db="EMBL/GenBank/DDBJ databases">
        <title>The draft genome of Latimeria chalumnae.</title>
        <authorList>
            <person name="Di Palma F."/>
            <person name="Alfoldi J."/>
            <person name="Johnson J."/>
            <person name="Berlin A."/>
            <person name="Gnerre S."/>
            <person name="Jaffe D."/>
            <person name="MacCallum I."/>
            <person name="Young S."/>
            <person name="Walker B.J."/>
            <person name="Lander E."/>
            <person name="Lindblad-Toh K."/>
        </authorList>
    </citation>
    <scope>NUCLEOTIDE SEQUENCE [LARGE SCALE GENOMIC DNA]</scope>
    <source>
        <strain evidence="7">Wild caught</strain>
    </source>
</reference>
<dbReference type="GeneTree" id="ENSGT00390000015552"/>
<keyword evidence="7" id="KW-1185">Reference proteome</keyword>
<dbReference type="Gene3D" id="1.10.437.10">
    <property type="entry name" value="Blc2-like"/>
    <property type="match status" value="1"/>
</dbReference>
<feature type="compositionally biased region" description="Polar residues" evidence="3">
    <location>
        <begin position="255"/>
        <end position="275"/>
    </location>
</feature>
<dbReference type="EMBL" id="AFYH01193068">
    <property type="status" value="NOT_ANNOTATED_CDS"/>
    <property type="molecule type" value="Genomic_DNA"/>
</dbReference>
<dbReference type="EMBL" id="AFYH01193070">
    <property type="status" value="NOT_ANNOTATED_CDS"/>
    <property type="molecule type" value="Genomic_DNA"/>
</dbReference>
<evidence type="ECO:0000313" key="6">
    <source>
        <dbReference type="Ensembl" id="ENSLACP00000005234.1"/>
    </source>
</evidence>
<dbReference type="GO" id="GO:0006915">
    <property type="term" value="P:apoptotic process"/>
    <property type="evidence" value="ECO:0007669"/>
    <property type="project" value="InterPro"/>
</dbReference>
<dbReference type="GO" id="GO:0016020">
    <property type="term" value="C:membrane"/>
    <property type="evidence" value="ECO:0007669"/>
    <property type="project" value="TreeGrafter"/>
</dbReference>
<evidence type="ECO:0000256" key="4">
    <source>
        <dbReference type="SAM" id="Phobius"/>
    </source>
</evidence>
<dbReference type="Bgee" id="ENSLACG00000004650">
    <property type="expression patterns" value="Expressed in chordate pharynx and 6 other cell types or tissues"/>
</dbReference>
<comment type="similarity">
    <text evidence="1">Belongs to the Bcl-2 family.</text>
</comment>
<dbReference type="EMBL" id="AFYH01193069">
    <property type="status" value="NOT_ANNOTATED_CDS"/>
    <property type="molecule type" value="Genomic_DNA"/>
</dbReference>
<protein>
    <submittedName>
        <fullName evidence="6">BCL2 like 13</fullName>
    </submittedName>
</protein>
<feature type="region of interest" description="Disordered" evidence="3">
    <location>
        <begin position="255"/>
        <end position="293"/>
    </location>
</feature>
<dbReference type="SUPFAM" id="SSF56854">
    <property type="entry name" value="Bcl-2 inhibitors of programmed cell death"/>
    <property type="match status" value="1"/>
</dbReference>
<evidence type="ECO:0000256" key="2">
    <source>
        <dbReference type="SAM" id="Coils"/>
    </source>
</evidence>
<dbReference type="eggNOG" id="ENOG502R6AP">
    <property type="taxonomic scope" value="Eukaryota"/>
</dbReference>
<dbReference type="EMBL" id="AFYH01193072">
    <property type="status" value="NOT_ANNOTATED_CDS"/>
    <property type="molecule type" value="Genomic_DNA"/>
</dbReference>
<feature type="domain" description="Bcl-2 Bcl-2 homology region 1-3" evidence="5">
    <location>
        <begin position="104"/>
        <end position="200"/>
    </location>
</feature>
<dbReference type="OMA" id="MHEALQT"/>
<feature type="region of interest" description="Disordered" evidence="3">
    <location>
        <begin position="321"/>
        <end position="347"/>
    </location>
</feature>
<sequence>LMASAGVPEGFHYETQYVVLNYLGLVSQSRSTQQQQATPKGWEQQAIASSLDKELMEKLKVEIEEELQILKEEISKAFSSTGFDCHTSPVFSPVNPETSIEDCLSHLGDRVSHESAAQLQAATKTLLSKPLDYEIYKKEAKTTAAHTTGWNSVLVCLLLLQDLLKELTRQGQPQLKTLLQFGVRYIEEAAADYVIQQGGWGAIFSLECEEEAEQEAIVEDSNDIYILTSDTSGQVSPPESLAVTTSWQSESLPVSLTANPSWQPDSLPESWQQVSMDPEERSENNSSNSDIVHVEKEEIIEEEEEEEPALELAPAAVATTVEPAREAPPPIESKPAPETTKEEPSSTPAILQLEKLEEEIVATKVKETGTELVESEIPKQGEAAEPTGAETKGGMGLEKVPLALPEDTEKVVLIGAEEEKPILSKDDKSIFFYGGAFAIAMVAVVVGVALALRKK</sequence>
<dbReference type="InParanoid" id="H3A6G3"/>
<dbReference type="FunCoup" id="H3A6G3">
    <property type="interactions" value="1580"/>
</dbReference>
<dbReference type="STRING" id="7897.ENSLACP00000005234"/>
<dbReference type="Proteomes" id="UP000008672">
    <property type="component" value="Unassembled WGS sequence"/>
</dbReference>
<feature type="coiled-coil region" evidence="2">
    <location>
        <begin position="53"/>
        <end position="80"/>
    </location>
</feature>
<dbReference type="PANTHER" id="PTHR15758">
    <property type="entry name" value="BCL-2-LIKE PROTEIN 13"/>
    <property type="match status" value="1"/>
</dbReference>
<dbReference type="InterPro" id="IPR046371">
    <property type="entry name" value="Bcl-2_BH1-3"/>
</dbReference>
<reference evidence="6" key="3">
    <citation type="submission" date="2025-09" db="UniProtKB">
        <authorList>
            <consortium name="Ensembl"/>
        </authorList>
    </citation>
    <scope>IDENTIFICATION</scope>
</reference>
<evidence type="ECO:0000259" key="5">
    <source>
        <dbReference type="Pfam" id="PF00452"/>
    </source>
</evidence>
<gene>
    <name evidence="6" type="primary">BCL2L13</name>
</gene>
<evidence type="ECO:0000256" key="1">
    <source>
        <dbReference type="ARBA" id="ARBA00009458"/>
    </source>
</evidence>
<reference evidence="6" key="2">
    <citation type="submission" date="2025-08" db="UniProtKB">
        <authorList>
            <consortium name="Ensembl"/>
        </authorList>
    </citation>
    <scope>IDENTIFICATION</scope>
</reference>
<accession>H3A6G3</accession>
<dbReference type="EMBL" id="AFYH01193071">
    <property type="status" value="NOT_ANNOTATED_CDS"/>
    <property type="molecule type" value="Genomic_DNA"/>
</dbReference>
<organism evidence="6 7">
    <name type="scientific">Latimeria chalumnae</name>
    <name type="common">Coelacanth</name>
    <dbReference type="NCBI Taxonomy" id="7897"/>
    <lineage>
        <taxon>Eukaryota</taxon>
        <taxon>Metazoa</taxon>
        <taxon>Chordata</taxon>
        <taxon>Craniata</taxon>
        <taxon>Vertebrata</taxon>
        <taxon>Euteleostomi</taxon>
        <taxon>Coelacanthiformes</taxon>
        <taxon>Coelacanthidae</taxon>
        <taxon>Latimeria</taxon>
    </lineage>
</organism>
<feature type="region of interest" description="Disordered" evidence="3">
    <location>
        <begin position="371"/>
        <end position="398"/>
    </location>
</feature>
<keyword evidence="4" id="KW-0472">Membrane</keyword>
<dbReference type="FunFam" id="1.10.437.10:FF:000015">
    <property type="entry name" value="BCL2 like 13"/>
    <property type="match status" value="1"/>
</dbReference>
<dbReference type="Ensembl" id="ENSLACT00000005281.1">
    <property type="protein sequence ID" value="ENSLACP00000005234.1"/>
    <property type="gene ID" value="ENSLACG00000004650.1"/>
</dbReference>
<evidence type="ECO:0000313" key="7">
    <source>
        <dbReference type="Proteomes" id="UP000008672"/>
    </source>
</evidence>